<keyword evidence="3" id="KW-1185">Reference proteome</keyword>
<dbReference type="Gene3D" id="3.40.50.300">
    <property type="entry name" value="P-loop containing nucleotide triphosphate hydrolases"/>
    <property type="match status" value="1"/>
</dbReference>
<reference evidence="2 3" key="1">
    <citation type="journal article" date="2013" name="Genome Announc.">
        <title>Draft Genome Sequence of Helicobacter fennelliae Strain MRY12-0050, Isolated from a Bacteremia Patient.</title>
        <authorList>
            <person name="Rimbara E."/>
            <person name="Matsui M."/>
            <person name="Mori S."/>
            <person name="Suzuki S."/>
            <person name="Suzuki M."/>
            <person name="Kim H."/>
            <person name="Sekizuka T."/>
            <person name="Kuroda M."/>
            <person name="Shibayama K."/>
        </authorList>
    </citation>
    <scope>NUCLEOTIDE SEQUENCE [LARGE SCALE GENOMIC DNA]</scope>
    <source>
        <strain evidence="2 3">MRY12-0050</strain>
    </source>
</reference>
<sequence length="223" mass="25163">MDSDTTPKELGRLILGLIKGVAAQKAKFAKEPKIPFACFLDELGSYVIEGFGRLESKSRSLGISIFPFFQSPAQIDVVAKNDYERKEIIDVTGVHILMKNMHPETTEFYAKMVEKIKVMSRDFVKRRDFAKGQGAVEDTYKVEEKDAIEHNEVVNMNNGEMIIFANGKLHRAIAQAESSLLSMGKKTTYQGMSDEKIPLTQYVSKREFFNKVSNILNELQNVG</sequence>
<organism evidence="2 3">
    <name type="scientific">Helicobacter fennelliae MRY12-0050</name>
    <dbReference type="NCBI Taxonomy" id="1325130"/>
    <lineage>
        <taxon>Bacteria</taxon>
        <taxon>Pseudomonadati</taxon>
        <taxon>Campylobacterota</taxon>
        <taxon>Epsilonproteobacteria</taxon>
        <taxon>Campylobacterales</taxon>
        <taxon>Helicobacteraceae</taxon>
        <taxon>Helicobacter</taxon>
    </lineage>
</organism>
<dbReference type="STRING" id="1325130.HFN_0658"/>
<proteinExistence type="predicted"/>
<feature type="domain" description="TraD/TraG TraM recognition site" evidence="1">
    <location>
        <begin position="35"/>
        <end position="157"/>
    </location>
</feature>
<dbReference type="CDD" id="cd01127">
    <property type="entry name" value="TrwB_TraG_TraD_VirD4"/>
    <property type="match status" value="1"/>
</dbReference>
<dbReference type="EMBL" id="BASD01000001">
    <property type="protein sequence ID" value="GAD17843.1"/>
    <property type="molecule type" value="Genomic_DNA"/>
</dbReference>
<comment type="caution">
    <text evidence="2">The sequence shown here is derived from an EMBL/GenBank/DDBJ whole genome shotgun (WGS) entry which is preliminary data.</text>
</comment>
<dbReference type="SUPFAM" id="SSF52540">
    <property type="entry name" value="P-loop containing nucleoside triphosphate hydrolases"/>
    <property type="match status" value="1"/>
</dbReference>
<dbReference type="RefSeq" id="WP_023945979.1">
    <property type="nucleotide sequence ID" value="NZ_BASD01000001.1"/>
</dbReference>
<dbReference type="Pfam" id="PF12696">
    <property type="entry name" value="TraG-D_C"/>
    <property type="match status" value="1"/>
</dbReference>
<evidence type="ECO:0000259" key="1">
    <source>
        <dbReference type="Pfam" id="PF12696"/>
    </source>
</evidence>
<dbReference type="eggNOG" id="COG3505">
    <property type="taxonomic scope" value="Bacteria"/>
</dbReference>
<dbReference type="InterPro" id="IPR027417">
    <property type="entry name" value="P-loop_NTPase"/>
</dbReference>
<evidence type="ECO:0000313" key="2">
    <source>
        <dbReference type="EMBL" id="GAD17843.1"/>
    </source>
</evidence>
<protein>
    <recommendedName>
        <fullName evidence="1">TraD/TraG TraM recognition site domain-containing protein</fullName>
    </recommendedName>
</protein>
<dbReference type="Proteomes" id="UP000018143">
    <property type="component" value="Unassembled WGS sequence"/>
</dbReference>
<name>T1DUI8_9HELI</name>
<dbReference type="AlphaFoldDB" id="T1DUI8"/>
<gene>
    <name evidence="2" type="ORF">HFN_0658</name>
</gene>
<accession>T1DUI8</accession>
<evidence type="ECO:0000313" key="3">
    <source>
        <dbReference type="Proteomes" id="UP000018143"/>
    </source>
</evidence>
<dbReference type="InterPro" id="IPR032689">
    <property type="entry name" value="TraG-D_C"/>
</dbReference>